<evidence type="ECO:0000256" key="2">
    <source>
        <dbReference type="ARBA" id="ARBA00022676"/>
    </source>
</evidence>
<dbReference type="PANTHER" id="PTHR48090">
    <property type="entry name" value="UNDECAPRENYL-PHOSPHATE 4-DEOXY-4-FORMAMIDO-L-ARABINOSE TRANSFERASE-RELATED"/>
    <property type="match status" value="1"/>
</dbReference>
<keyword evidence="4 7" id="KW-0812">Transmembrane</keyword>
<dbReference type="Gene3D" id="3.90.550.10">
    <property type="entry name" value="Spore Coat Polysaccharide Biosynthesis Protein SpsA, Chain A"/>
    <property type="match status" value="1"/>
</dbReference>
<sequence length="324" mass="36798">MKKNLSIILPCYNEEEVLPISSEKIMGVLLDLINKGKISNDSNIVFVDDGSSDKTWTLIERLVDSDSNHYNGIKLSRNFGHQNALMAGMTSQVDKADMIITIDADLQDDIAVIEDMVDAYNKGYDVVYGVRNNRDSDTAFKRKTAETFYKLMNKAGIEMVPNHADFRLLSQRAVNTLLSFPEKNLFLRGLVPLVGYPNTKVYYSRKKREAGESKYPLKKMISFAKEGLTSFTILPITFVRNLGYIVLSIGVIYTIYTLIQWSKGAVENGWSSIIITLWLLGGFQLISISIIGEYIGKIYWEVKHRPRFIIETNLTGEVKEDHER</sequence>
<dbReference type="EMBL" id="MKIQ01000030">
    <property type="protein sequence ID" value="OFI45961.1"/>
    <property type="molecule type" value="Genomic_DNA"/>
</dbReference>
<dbReference type="InterPro" id="IPR050256">
    <property type="entry name" value="Glycosyltransferase_2"/>
</dbReference>
<dbReference type="InterPro" id="IPR029044">
    <property type="entry name" value="Nucleotide-diphossugar_trans"/>
</dbReference>
<gene>
    <name evidence="9" type="ORF">BG262_06710</name>
</gene>
<protein>
    <submittedName>
        <fullName evidence="9">Glycosyltransferase</fullName>
    </submittedName>
</protein>
<dbReference type="SUPFAM" id="SSF53448">
    <property type="entry name" value="Nucleotide-diphospho-sugar transferases"/>
    <property type="match status" value="1"/>
</dbReference>
<dbReference type="InterPro" id="IPR001173">
    <property type="entry name" value="Glyco_trans_2-like"/>
</dbReference>
<dbReference type="PANTHER" id="PTHR48090:SF1">
    <property type="entry name" value="PROPHAGE BACTOPRENOL GLUCOSYL TRANSFERASE HOMOLOG"/>
    <property type="match status" value="1"/>
</dbReference>
<comment type="subcellular location">
    <subcellularLocation>
        <location evidence="1">Membrane</location>
        <topology evidence="1">Multi-pass membrane protein</topology>
    </subcellularLocation>
</comment>
<evidence type="ECO:0000313" key="10">
    <source>
        <dbReference type="Proteomes" id="UP000177273"/>
    </source>
</evidence>
<accession>A0A9Q5NYV9</accession>
<comment type="caution">
    <text evidence="9">The sequence shown here is derived from an EMBL/GenBank/DDBJ whole genome shotgun (WGS) entry which is preliminary data.</text>
</comment>
<dbReference type="OrthoDB" id="9807778at2"/>
<reference evidence="10" key="1">
    <citation type="submission" date="2016-09" db="EMBL/GenBank/DDBJ databases">
        <title>Draft genome sequence of a novel species of the family Streptococcaceae isolated from flowers.</title>
        <authorList>
            <person name="Chuah L.-O."/>
            <person name="Yap K.-P."/>
            <person name="Thong K.L."/>
            <person name="Liong M.T."/>
            <person name="Ahmad R."/>
            <person name="Rusul G."/>
        </authorList>
    </citation>
    <scope>NUCLEOTIDE SEQUENCE [LARGE SCALE GENOMIC DNA]</scope>
    <source>
        <strain evidence="10">HibF3</strain>
    </source>
</reference>
<evidence type="ECO:0000256" key="1">
    <source>
        <dbReference type="ARBA" id="ARBA00004141"/>
    </source>
</evidence>
<evidence type="ECO:0000313" key="9">
    <source>
        <dbReference type="EMBL" id="OFI45961.1"/>
    </source>
</evidence>
<proteinExistence type="predicted"/>
<evidence type="ECO:0000256" key="3">
    <source>
        <dbReference type="ARBA" id="ARBA00022679"/>
    </source>
</evidence>
<dbReference type="CDD" id="cd04187">
    <property type="entry name" value="DPM1_like_bac"/>
    <property type="match status" value="1"/>
</dbReference>
<name>A0A9Q5NYV9_9LACT</name>
<evidence type="ECO:0000259" key="8">
    <source>
        <dbReference type="Pfam" id="PF00535"/>
    </source>
</evidence>
<dbReference type="GO" id="GO:0016757">
    <property type="term" value="F:glycosyltransferase activity"/>
    <property type="evidence" value="ECO:0007669"/>
    <property type="project" value="UniProtKB-KW"/>
</dbReference>
<feature type="domain" description="Glycosyltransferase 2-like" evidence="8">
    <location>
        <begin position="6"/>
        <end position="175"/>
    </location>
</feature>
<feature type="transmembrane region" description="Helical" evidence="7">
    <location>
        <begin position="273"/>
        <end position="295"/>
    </location>
</feature>
<keyword evidence="6 7" id="KW-0472">Membrane</keyword>
<dbReference type="GO" id="GO:0005886">
    <property type="term" value="C:plasma membrane"/>
    <property type="evidence" value="ECO:0007669"/>
    <property type="project" value="TreeGrafter"/>
</dbReference>
<evidence type="ECO:0000256" key="4">
    <source>
        <dbReference type="ARBA" id="ARBA00022692"/>
    </source>
</evidence>
<dbReference type="RefSeq" id="WP_070788646.1">
    <property type="nucleotide sequence ID" value="NZ_MKIQ01000030.1"/>
</dbReference>
<dbReference type="Pfam" id="PF00535">
    <property type="entry name" value="Glycos_transf_2"/>
    <property type="match status" value="1"/>
</dbReference>
<dbReference type="AlphaFoldDB" id="A0A9Q5NYV9"/>
<evidence type="ECO:0000256" key="7">
    <source>
        <dbReference type="SAM" id="Phobius"/>
    </source>
</evidence>
<organism evidence="9 10">
    <name type="scientific">Floricoccus penangensis</name>
    <dbReference type="NCBI Taxonomy" id="1859475"/>
    <lineage>
        <taxon>Bacteria</taxon>
        <taxon>Bacillati</taxon>
        <taxon>Bacillota</taxon>
        <taxon>Bacilli</taxon>
        <taxon>Lactobacillales</taxon>
        <taxon>Streptococcaceae</taxon>
        <taxon>Floricoccus</taxon>
    </lineage>
</organism>
<evidence type="ECO:0000256" key="5">
    <source>
        <dbReference type="ARBA" id="ARBA00022989"/>
    </source>
</evidence>
<keyword evidence="5 7" id="KW-1133">Transmembrane helix</keyword>
<dbReference type="Proteomes" id="UP000177273">
    <property type="component" value="Unassembled WGS sequence"/>
</dbReference>
<keyword evidence="10" id="KW-1185">Reference proteome</keyword>
<evidence type="ECO:0000256" key="6">
    <source>
        <dbReference type="ARBA" id="ARBA00023136"/>
    </source>
</evidence>
<keyword evidence="3" id="KW-0808">Transferase</keyword>
<feature type="transmembrane region" description="Helical" evidence="7">
    <location>
        <begin position="242"/>
        <end position="261"/>
    </location>
</feature>
<keyword evidence="2" id="KW-0328">Glycosyltransferase</keyword>